<proteinExistence type="inferred from homology"/>
<keyword evidence="2" id="KW-0235">DNA replication</keyword>
<organism evidence="8 9">
    <name type="scientific">Rickenella mellea</name>
    <dbReference type="NCBI Taxonomy" id="50990"/>
    <lineage>
        <taxon>Eukaryota</taxon>
        <taxon>Fungi</taxon>
        <taxon>Dikarya</taxon>
        <taxon>Basidiomycota</taxon>
        <taxon>Agaricomycotina</taxon>
        <taxon>Agaricomycetes</taxon>
        <taxon>Hymenochaetales</taxon>
        <taxon>Rickenellaceae</taxon>
        <taxon>Rickenella</taxon>
    </lineage>
</organism>
<evidence type="ECO:0000256" key="3">
    <source>
        <dbReference type="ARBA" id="ARBA00023125"/>
    </source>
</evidence>
<dbReference type="GO" id="GO:0007064">
    <property type="term" value="P:mitotic sister chromatid cohesion"/>
    <property type="evidence" value="ECO:0007669"/>
    <property type="project" value="InterPro"/>
</dbReference>
<evidence type="ECO:0000256" key="5">
    <source>
        <dbReference type="ARBA" id="ARBA00023306"/>
    </source>
</evidence>
<dbReference type="STRING" id="50990.A0A4Y7QDJ9"/>
<dbReference type="GO" id="GO:0031390">
    <property type="term" value="C:Ctf18 RFC-like complex"/>
    <property type="evidence" value="ECO:0007669"/>
    <property type="project" value="InterPro"/>
</dbReference>
<comment type="subcellular location">
    <subcellularLocation>
        <location evidence="1">Nucleus</location>
    </subcellularLocation>
</comment>
<dbReference type="AlphaFoldDB" id="A0A4Y7QDJ9"/>
<name>A0A4Y7QDJ9_9AGAM</name>
<dbReference type="VEuPathDB" id="FungiDB:BD410DRAFT_716936"/>
<keyword evidence="5" id="KW-0131">Cell cycle</keyword>
<evidence type="ECO:0000256" key="2">
    <source>
        <dbReference type="ARBA" id="ARBA00022705"/>
    </source>
</evidence>
<evidence type="ECO:0008006" key="10">
    <source>
        <dbReference type="Google" id="ProtNLM"/>
    </source>
</evidence>
<evidence type="ECO:0000313" key="8">
    <source>
        <dbReference type="EMBL" id="TDL25684.1"/>
    </source>
</evidence>
<keyword evidence="4" id="KW-0539">Nucleus</keyword>
<feature type="region of interest" description="Disordered" evidence="7">
    <location>
        <begin position="88"/>
        <end position="107"/>
    </location>
</feature>
<dbReference type="InterPro" id="IPR018607">
    <property type="entry name" value="Ctf8"/>
</dbReference>
<dbReference type="OrthoDB" id="121932at2759"/>
<dbReference type="PANTHER" id="PTHR28605">
    <property type="entry name" value="CTF8, CHROMOSOME TRANSMISSION FIDELITY FACTOR 8 HOMOLOG (S. CEREVISIAE)"/>
    <property type="match status" value="1"/>
</dbReference>
<feature type="region of interest" description="Disordered" evidence="7">
    <location>
        <begin position="132"/>
        <end position="159"/>
    </location>
</feature>
<reference evidence="8 9" key="1">
    <citation type="submission" date="2018-06" db="EMBL/GenBank/DDBJ databases">
        <title>A transcriptomic atlas of mushroom development highlights an independent origin of complex multicellularity.</title>
        <authorList>
            <consortium name="DOE Joint Genome Institute"/>
            <person name="Krizsan K."/>
            <person name="Almasi E."/>
            <person name="Merenyi Z."/>
            <person name="Sahu N."/>
            <person name="Viragh M."/>
            <person name="Koszo T."/>
            <person name="Mondo S."/>
            <person name="Kiss B."/>
            <person name="Balint B."/>
            <person name="Kues U."/>
            <person name="Barry K."/>
            <person name="Hegedus J.C."/>
            <person name="Henrissat B."/>
            <person name="Johnson J."/>
            <person name="Lipzen A."/>
            <person name="Ohm R."/>
            <person name="Nagy I."/>
            <person name="Pangilinan J."/>
            <person name="Yan J."/>
            <person name="Xiong Y."/>
            <person name="Grigoriev I.V."/>
            <person name="Hibbett D.S."/>
            <person name="Nagy L.G."/>
        </authorList>
    </citation>
    <scope>NUCLEOTIDE SEQUENCE [LARGE SCALE GENOMIC DNA]</scope>
    <source>
        <strain evidence="8 9">SZMC22713</strain>
    </source>
</reference>
<dbReference type="PANTHER" id="PTHR28605:SF1">
    <property type="entry name" value="CHROMOSOME TRANSMISSION FIDELITY FACTOR 8"/>
    <property type="match status" value="1"/>
</dbReference>
<evidence type="ECO:0000256" key="7">
    <source>
        <dbReference type="SAM" id="MobiDB-lite"/>
    </source>
</evidence>
<evidence type="ECO:0000256" key="1">
    <source>
        <dbReference type="ARBA" id="ARBA00004123"/>
    </source>
</evidence>
<evidence type="ECO:0000256" key="4">
    <source>
        <dbReference type="ARBA" id="ARBA00023242"/>
    </source>
</evidence>
<keyword evidence="3" id="KW-0238">DNA-binding</keyword>
<dbReference type="Pfam" id="PF09696">
    <property type="entry name" value="Ctf8"/>
    <property type="match status" value="1"/>
</dbReference>
<protein>
    <recommendedName>
        <fullName evidence="10">Chromosome transmission fidelity protein 8</fullName>
    </recommendedName>
</protein>
<comment type="similarity">
    <text evidence="6">Belongs to the CTF8 family.</text>
</comment>
<dbReference type="Proteomes" id="UP000294933">
    <property type="component" value="Unassembled WGS sequence"/>
</dbReference>
<dbReference type="GO" id="GO:0003677">
    <property type="term" value="F:DNA binding"/>
    <property type="evidence" value="ECO:0007669"/>
    <property type="project" value="UniProtKB-KW"/>
</dbReference>
<dbReference type="EMBL" id="ML170163">
    <property type="protein sequence ID" value="TDL25684.1"/>
    <property type="molecule type" value="Genomic_DNA"/>
</dbReference>
<accession>A0A4Y7QDJ9</accession>
<gene>
    <name evidence="8" type="ORF">BD410DRAFT_716936</name>
</gene>
<dbReference type="GO" id="GO:0006260">
    <property type="term" value="P:DNA replication"/>
    <property type="evidence" value="ECO:0007669"/>
    <property type="project" value="UniProtKB-KW"/>
</dbReference>
<evidence type="ECO:0000313" key="9">
    <source>
        <dbReference type="Proteomes" id="UP000294933"/>
    </source>
</evidence>
<evidence type="ECO:0000256" key="6">
    <source>
        <dbReference type="ARBA" id="ARBA00038447"/>
    </source>
</evidence>
<sequence length="159" mass="16817">MIIPINFASSSNSDARLPPQLARIGTDEVVLIELQGALQVEGDRAGQQVGKLHFANDDEKPTLTIGHHLLEGKVVKLPKPLAVLYKRQASTPGALDDPSREDSGSDVGYDVVGVVKRKLIFSKRPIPIVSTPSVSSAVNGGESGGNASGNAKASLKWQR</sequence>
<keyword evidence="9" id="KW-1185">Reference proteome</keyword>